<feature type="region of interest" description="Disordered" evidence="4">
    <location>
        <begin position="147"/>
        <end position="197"/>
    </location>
</feature>
<accession>A0A0H2S869</accession>
<evidence type="ECO:0000256" key="1">
    <source>
        <dbReference type="ARBA" id="ARBA00023125"/>
    </source>
</evidence>
<evidence type="ECO:0000259" key="5">
    <source>
        <dbReference type="PROSITE" id="PS50118"/>
    </source>
</evidence>
<evidence type="ECO:0000313" key="7">
    <source>
        <dbReference type="Proteomes" id="UP000053477"/>
    </source>
</evidence>
<dbReference type="GO" id="GO:0001228">
    <property type="term" value="F:DNA-binding transcription activator activity, RNA polymerase II-specific"/>
    <property type="evidence" value="ECO:0007669"/>
    <property type="project" value="TreeGrafter"/>
</dbReference>
<keyword evidence="2" id="KW-0804">Transcription</keyword>
<reference evidence="6 7" key="1">
    <citation type="submission" date="2015-04" db="EMBL/GenBank/DDBJ databases">
        <title>Complete genome sequence of Schizopora paradoxa KUC8140, a cosmopolitan wood degrader in East Asia.</title>
        <authorList>
            <consortium name="DOE Joint Genome Institute"/>
            <person name="Min B."/>
            <person name="Park H."/>
            <person name="Jang Y."/>
            <person name="Kim J.-J."/>
            <person name="Kim K.H."/>
            <person name="Pangilinan J."/>
            <person name="Lipzen A."/>
            <person name="Riley R."/>
            <person name="Grigoriev I.V."/>
            <person name="Spatafora J.W."/>
            <person name="Choi I.-G."/>
        </authorList>
    </citation>
    <scope>NUCLEOTIDE SEQUENCE [LARGE SCALE GENOMIC DNA]</scope>
    <source>
        <strain evidence="6 7">KUC8140</strain>
    </source>
</reference>
<keyword evidence="3" id="KW-0539">Nucleus</keyword>
<keyword evidence="1 3" id="KW-0238">DNA-binding</keyword>
<protein>
    <submittedName>
        <fullName evidence="6">HMG-box</fullName>
    </submittedName>
</protein>
<dbReference type="SUPFAM" id="SSF47095">
    <property type="entry name" value="HMG-box"/>
    <property type="match status" value="1"/>
</dbReference>
<organism evidence="6 7">
    <name type="scientific">Schizopora paradoxa</name>
    <dbReference type="NCBI Taxonomy" id="27342"/>
    <lineage>
        <taxon>Eukaryota</taxon>
        <taxon>Fungi</taxon>
        <taxon>Dikarya</taxon>
        <taxon>Basidiomycota</taxon>
        <taxon>Agaricomycotina</taxon>
        <taxon>Agaricomycetes</taxon>
        <taxon>Hymenochaetales</taxon>
        <taxon>Schizoporaceae</taxon>
        <taxon>Schizopora</taxon>
    </lineage>
</organism>
<dbReference type="PANTHER" id="PTHR10270">
    <property type="entry name" value="SOX TRANSCRIPTION FACTOR"/>
    <property type="match status" value="1"/>
</dbReference>
<evidence type="ECO:0000256" key="3">
    <source>
        <dbReference type="PROSITE-ProRule" id="PRU00267"/>
    </source>
</evidence>
<dbReference type="AlphaFoldDB" id="A0A0H2S869"/>
<dbReference type="InterPro" id="IPR009071">
    <property type="entry name" value="HMG_box_dom"/>
</dbReference>
<proteinExistence type="predicted"/>
<feature type="region of interest" description="Disordered" evidence="4">
    <location>
        <begin position="54"/>
        <end position="98"/>
    </location>
</feature>
<gene>
    <name evidence="6" type="ORF">SCHPADRAFT_5796</name>
</gene>
<dbReference type="Proteomes" id="UP000053477">
    <property type="component" value="Unassembled WGS sequence"/>
</dbReference>
<dbReference type="InterPro" id="IPR036910">
    <property type="entry name" value="HMG_box_dom_sf"/>
</dbReference>
<dbReference type="SMART" id="SM00398">
    <property type="entry name" value="HMG"/>
    <property type="match status" value="1"/>
</dbReference>
<keyword evidence="7" id="KW-1185">Reference proteome</keyword>
<feature type="domain" description="HMG box" evidence="5">
    <location>
        <begin position="94"/>
        <end position="160"/>
    </location>
</feature>
<feature type="compositionally biased region" description="Low complexity" evidence="4">
    <location>
        <begin position="56"/>
        <end position="77"/>
    </location>
</feature>
<dbReference type="InParanoid" id="A0A0H2S869"/>
<dbReference type="OrthoDB" id="6247875at2759"/>
<evidence type="ECO:0000256" key="4">
    <source>
        <dbReference type="SAM" id="MobiDB-lite"/>
    </source>
</evidence>
<dbReference type="InterPro" id="IPR050140">
    <property type="entry name" value="SRY-related_HMG-box_TF-like"/>
</dbReference>
<evidence type="ECO:0000313" key="6">
    <source>
        <dbReference type="EMBL" id="KLO20417.1"/>
    </source>
</evidence>
<dbReference type="CDD" id="cd01389">
    <property type="entry name" value="HMG-box_ROX1-like"/>
    <property type="match status" value="1"/>
</dbReference>
<sequence length="230" mass="25718">MMYTFESLDGQFVGPSTQHTAMFPSSTMPIELKMPVPLRPLTIPSVPDFIYEEDSSPISDVSSSPTTPQSKPSSSRKSTPHAHRATRNRGPDHVPRPPNPFILFACHVRSLPNNKGVNNRELSKRAGDLWNELSEDERAFWKAEAQKAKESHAQRYPGYRYQPRRRESTSSEKSVAADGKKNSSKRRPPPLTLQHEAPAAQLLFPHECFSSAASEFEALRSPSYASSSVR</sequence>
<feature type="compositionally biased region" description="Basic residues" evidence="4">
    <location>
        <begin position="78"/>
        <end position="87"/>
    </location>
</feature>
<dbReference type="Pfam" id="PF00505">
    <property type="entry name" value="HMG_box"/>
    <property type="match status" value="1"/>
</dbReference>
<dbReference type="GO" id="GO:0000978">
    <property type="term" value="F:RNA polymerase II cis-regulatory region sequence-specific DNA binding"/>
    <property type="evidence" value="ECO:0007669"/>
    <property type="project" value="TreeGrafter"/>
</dbReference>
<evidence type="ECO:0000256" key="2">
    <source>
        <dbReference type="ARBA" id="ARBA00023163"/>
    </source>
</evidence>
<name>A0A0H2S869_9AGAM</name>
<dbReference type="PANTHER" id="PTHR10270:SF161">
    <property type="entry name" value="SEX-DETERMINING REGION Y PROTEIN"/>
    <property type="match status" value="1"/>
</dbReference>
<dbReference type="EMBL" id="KQ085882">
    <property type="protein sequence ID" value="KLO20417.1"/>
    <property type="molecule type" value="Genomic_DNA"/>
</dbReference>
<dbReference type="GO" id="GO:0030154">
    <property type="term" value="P:cell differentiation"/>
    <property type="evidence" value="ECO:0007669"/>
    <property type="project" value="TreeGrafter"/>
</dbReference>
<dbReference type="PROSITE" id="PS50118">
    <property type="entry name" value="HMG_BOX_2"/>
    <property type="match status" value="1"/>
</dbReference>
<dbReference type="STRING" id="27342.A0A0H2S869"/>
<dbReference type="GO" id="GO:0005634">
    <property type="term" value="C:nucleus"/>
    <property type="evidence" value="ECO:0007669"/>
    <property type="project" value="UniProtKB-UniRule"/>
</dbReference>
<dbReference type="Gene3D" id="1.10.30.10">
    <property type="entry name" value="High mobility group box domain"/>
    <property type="match status" value="1"/>
</dbReference>
<feature type="DNA-binding region" description="HMG box" evidence="3">
    <location>
        <begin position="94"/>
        <end position="160"/>
    </location>
</feature>